<protein>
    <submittedName>
        <fullName evidence="1">Uncharacterized protein</fullName>
    </submittedName>
</protein>
<name>A0A4P7PE00_9PSED</name>
<dbReference type="AlphaFoldDB" id="A0A4P7PE00"/>
<evidence type="ECO:0000313" key="1">
    <source>
        <dbReference type="EMBL" id="QBZ88263.1"/>
    </source>
</evidence>
<dbReference type="EMBL" id="CP035088">
    <property type="protein sequence ID" value="QBZ88263.1"/>
    <property type="molecule type" value="Genomic_DNA"/>
</dbReference>
<accession>A0A4P7PE00</accession>
<proteinExistence type="predicted"/>
<organism evidence="1 2">
    <name type="scientific">Pseudomonas viciae</name>
    <dbReference type="NCBI Taxonomy" id="2505979"/>
    <lineage>
        <taxon>Bacteria</taxon>
        <taxon>Pseudomonadati</taxon>
        <taxon>Pseudomonadota</taxon>
        <taxon>Gammaproteobacteria</taxon>
        <taxon>Pseudomonadales</taxon>
        <taxon>Pseudomonadaceae</taxon>
        <taxon>Pseudomonas</taxon>
    </lineage>
</organism>
<gene>
    <name evidence="1" type="ORF">EPZ47_05940</name>
</gene>
<dbReference type="Proteomes" id="UP000296468">
    <property type="component" value="Chromosome"/>
</dbReference>
<evidence type="ECO:0000313" key="2">
    <source>
        <dbReference type="Proteomes" id="UP000296468"/>
    </source>
</evidence>
<dbReference type="KEGG" id="pvk:EPZ47_05940"/>
<sequence>MIGFSSPAFQDEHCSIQPGISYLRSMVAVRRAPSGAPVSWIPGLLTCVQLPPISFSSGLVVAPT</sequence>
<reference evidence="1 2" key="1">
    <citation type="journal article" date="2019" name="Front. Microbiol.">
        <title>In silico and Genetic Analyses of Cyclic Lipopeptide Synthetic Gene Clusters in Pseudomonas sp. 11K1.</title>
        <authorList>
            <person name="Zhao H."/>
            <person name="Liu Y.P."/>
            <person name="Zhang L.Q."/>
        </authorList>
    </citation>
    <scope>NUCLEOTIDE SEQUENCE [LARGE SCALE GENOMIC DNA]</scope>
    <source>
        <strain evidence="1 2">11K1</strain>
    </source>
</reference>